<evidence type="ECO:0000256" key="4">
    <source>
        <dbReference type="ARBA" id="ARBA00022801"/>
    </source>
</evidence>
<keyword evidence="3" id="KW-0064">Aspartyl protease</keyword>
<organism evidence="7 8">
    <name type="scientific">Cuscuta europaea</name>
    <name type="common">European dodder</name>
    <dbReference type="NCBI Taxonomy" id="41803"/>
    <lineage>
        <taxon>Eukaryota</taxon>
        <taxon>Viridiplantae</taxon>
        <taxon>Streptophyta</taxon>
        <taxon>Embryophyta</taxon>
        <taxon>Tracheophyta</taxon>
        <taxon>Spermatophyta</taxon>
        <taxon>Magnoliopsida</taxon>
        <taxon>eudicotyledons</taxon>
        <taxon>Gunneridae</taxon>
        <taxon>Pentapetalae</taxon>
        <taxon>asterids</taxon>
        <taxon>lamiids</taxon>
        <taxon>Solanales</taxon>
        <taxon>Convolvulaceae</taxon>
        <taxon>Cuscuteae</taxon>
        <taxon>Cuscuta</taxon>
        <taxon>Cuscuta subgen. Cuscuta</taxon>
    </lineage>
</organism>
<dbReference type="InterPro" id="IPR033121">
    <property type="entry name" value="PEPTIDASE_A1"/>
</dbReference>
<dbReference type="Proteomes" id="UP001152484">
    <property type="component" value="Unassembled WGS sequence"/>
</dbReference>
<dbReference type="PANTHER" id="PTHR47967:SF23">
    <property type="entry name" value="OS04G0448300 PROTEIN"/>
    <property type="match status" value="1"/>
</dbReference>
<evidence type="ECO:0000313" key="7">
    <source>
        <dbReference type="EMBL" id="CAH9094393.1"/>
    </source>
</evidence>
<evidence type="ECO:0000256" key="5">
    <source>
        <dbReference type="ARBA" id="ARBA00023180"/>
    </source>
</evidence>
<keyword evidence="2" id="KW-0645">Protease</keyword>
<evidence type="ECO:0000256" key="1">
    <source>
        <dbReference type="ARBA" id="ARBA00007447"/>
    </source>
</evidence>
<dbReference type="InterPro" id="IPR021109">
    <property type="entry name" value="Peptidase_aspartic_dom_sf"/>
</dbReference>
<dbReference type="SUPFAM" id="SSF50630">
    <property type="entry name" value="Acid proteases"/>
    <property type="match status" value="1"/>
</dbReference>
<evidence type="ECO:0000256" key="3">
    <source>
        <dbReference type="ARBA" id="ARBA00022750"/>
    </source>
</evidence>
<keyword evidence="4" id="KW-0378">Hydrolase</keyword>
<comment type="similarity">
    <text evidence="1">Belongs to the peptidase A1 family.</text>
</comment>
<dbReference type="GO" id="GO:0005576">
    <property type="term" value="C:extracellular region"/>
    <property type="evidence" value="ECO:0007669"/>
    <property type="project" value="TreeGrafter"/>
</dbReference>
<comment type="caution">
    <text evidence="7">The sequence shown here is derived from an EMBL/GenBank/DDBJ whole genome shotgun (WGS) entry which is preliminary data.</text>
</comment>
<dbReference type="PROSITE" id="PS51767">
    <property type="entry name" value="PEPTIDASE_A1"/>
    <property type="match status" value="1"/>
</dbReference>
<dbReference type="EMBL" id="CAMAPE010000031">
    <property type="protein sequence ID" value="CAH9094393.1"/>
    <property type="molecule type" value="Genomic_DNA"/>
</dbReference>
<proteinExistence type="inferred from homology"/>
<dbReference type="CDD" id="cd05476">
    <property type="entry name" value="pepsin_A_like_plant"/>
    <property type="match status" value="1"/>
</dbReference>
<dbReference type="AlphaFoldDB" id="A0A9P1EC34"/>
<gene>
    <name evidence="7" type="ORF">CEURO_LOCUS12722</name>
</gene>
<evidence type="ECO:0000259" key="6">
    <source>
        <dbReference type="PROSITE" id="PS51767"/>
    </source>
</evidence>
<dbReference type="OrthoDB" id="660550at2759"/>
<dbReference type="InterPro" id="IPR032799">
    <property type="entry name" value="TAXi_C"/>
</dbReference>
<feature type="domain" description="Peptidase A1" evidence="6">
    <location>
        <begin position="30"/>
        <end position="379"/>
    </location>
</feature>
<reference evidence="7" key="1">
    <citation type="submission" date="2022-07" db="EMBL/GenBank/DDBJ databases">
        <authorList>
            <person name="Macas J."/>
            <person name="Novak P."/>
            <person name="Neumann P."/>
        </authorList>
    </citation>
    <scope>NUCLEOTIDE SEQUENCE</scope>
</reference>
<dbReference type="InterPro" id="IPR034161">
    <property type="entry name" value="Pepsin-like_plant"/>
</dbReference>
<dbReference type="Pfam" id="PF14543">
    <property type="entry name" value="TAXi_N"/>
    <property type="match status" value="1"/>
</dbReference>
<protein>
    <recommendedName>
        <fullName evidence="6">Peptidase A1 domain-containing protein</fullName>
    </recommendedName>
</protein>
<name>A0A9P1EC34_CUSEU</name>
<keyword evidence="5" id="KW-0325">Glycoprotein</keyword>
<dbReference type="PANTHER" id="PTHR47967">
    <property type="entry name" value="OS07G0603500 PROTEIN-RELATED"/>
    <property type="match status" value="1"/>
</dbReference>
<dbReference type="InterPro" id="IPR032861">
    <property type="entry name" value="TAXi_N"/>
</dbReference>
<evidence type="ECO:0000256" key="2">
    <source>
        <dbReference type="ARBA" id="ARBA00022670"/>
    </source>
</evidence>
<keyword evidence="8" id="KW-1185">Reference proteome</keyword>
<evidence type="ECO:0000313" key="8">
    <source>
        <dbReference type="Proteomes" id="UP001152484"/>
    </source>
</evidence>
<sequence length="386" mass="40582">MNRELRPSAKRRLAAGIEVRSRVVPIDGEVLIELSIGSPPVPLKYVLDVGSDMMWTQCSPTSGSSAIYSHDTSSSFSPVPCSDNICQSKDAAFLSCNGGGSYCRYNRGYGDGSSSQGLMAKEKFTFGNGASFKNVYFGCGQLFNKDGSTKPPADQASGIVGLGRGPLSLVSQLNLETFWYCTTGRESASGSALGVGSPAGVTAAAAITTTPLLDTLSAWYLVLLKGITVGKTALFAGQESEFELNLDGSRGMVIDSGTSFTRLIPTVYTALRSELIAQLLVVGLQVAPAAAGLDLCFLLPGGGNTNVAFPQLTFHFDGGDLVIPTENYMQVVTVENSNLACLAMLSTEGTGLSTAIFGNSQQKNMNVTFDLVANNLSFKPTQCDQS</sequence>
<accession>A0A9P1EC34</accession>
<dbReference type="InterPro" id="IPR051708">
    <property type="entry name" value="Plant_Aspart_Prot_A1"/>
</dbReference>
<dbReference type="GO" id="GO:0006508">
    <property type="term" value="P:proteolysis"/>
    <property type="evidence" value="ECO:0007669"/>
    <property type="project" value="UniProtKB-KW"/>
</dbReference>
<dbReference type="GO" id="GO:0004190">
    <property type="term" value="F:aspartic-type endopeptidase activity"/>
    <property type="evidence" value="ECO:0007669"/>
    <property type="project" value="UniProtKB-KW"/>
</dbReference>
<dbReference type="Gene3D" id="2.40.70.10">
    <property type="entry name" value="Acid Proteases"/>
    <property type="match status" value="2"/>
</dbReference>
<dbReference type="Pfam" id="PF14541">
    <property type="entry name" value="TAXi_C"/>
    <property type="match status" value="1"/>
</dbReference>